<dbReference type="GO" id="GO:0005886">
    <property type="term" value="C:plasma membrane"/>
    <property type="evidence" value="ECO:0007669"/>
    <property type="project" value="UniProtKB-SubCell"/>
</dbReference>
<evidence type="ECO:0000256" key="16">
    <source>
        <dbReference type="SAM" id="Phobius"/>
    </source>
</evidence>
<keyword evidence="14 16" id="KW-0472">Membrane</keyword>
<sequence>MKRRFGLWPPSLATQLISLTLAAIIISQAFALWLFTDERRLALMELAAGTVVSRTAALVELLDESPPQLHEQIRNAASSPLLYYWISEKPLLQHSGKERVNERILKSLQRLLGDGRQIRTDAGRDIEIPHYRPHRDRREDREGGKDRVKPRERLDRPPPPRYSRNVPLVFAMSIQLDDGNWLNMAADLSMPRGSLFRTMLAAGLMAVGVILVIAFTVRRLTKPLRRLAEAADALGRGDDPQELKEAGPPEVRSAIYAFNVMRERLTRFITDRTAMLAAISHDLRTPITSLRIRAEFIDDEENRDKMIATLDEMQRMVEATLSFARDEAQREALGRVNLAEFLDAIVADYQDMGQPVSLAIPDHVARTVVSCRPIAIRRALRNLIDNALRYGEEARVGFTPRTDGVEITVTDSGPGIPEERLNDIFEPFVRLETSRSEETGGIGLGLAIARSSVQAHGGALTLANNKGGGLTAKIMLPS</sequence>
<keyword evidence="9" id="KW-0547">Nucleotide-binding</keyword>
<dbReference type="EMBL" id="JAICBX010000004">
    <property type="protein sequence ID" value="MBW8639781.1"/>
    <property type="molecule type" value="Genomic_DNA"/>
</dbReference>
<dbReference type="GO" id="GO:0000155">
    <property type="term" value="F:phosphorelay sensor kinase activity"/>
    <property type="evidence" value="ECO:0007669"/>
    <property type="project" value="InterPro"/>
</dbReference>
<keyword evidence="5" id="KW-0997">Cell inner membrane</keyword>
<evidence type="ECO:0000256" key="10">
    <source>
        <dbReference type="ARBA" id="ARBA00022777"/>
    </source>
</evidence>
<evidence type="ECO:0000256" key="7">
    <source>
        <dbReference type="ARBA" id="ARBA00022679"/>
    </source>
</evidence>
<keyword evidence="13" id="KW-0902">Two-component regulatory system</keyword>
<protein>
    <recommendedName>
        <fullName evidence="3">histidine kinase</fullName>
        <ecNumber evidence="3">2.7.13.3</ecNumber>
    </recommendedName>
</protein>
<keyword evidence="6" id="KW-0597">Phosphoprotein</keyword>
<dbReference type="PROSITE" id="PS50885">
    <property type="entry name" value="HAMP"/>
    <property type="match status" value="1"/>
</dbReference>
<dbReference type="SMART" id="SM00304">
    <property type="entry name" value="HAMP"/>
    <property type="match status" value="1"/>
</dbReference>
<dbReference type="RefSeq" id="WP_220230486.1">
    <property type="nucleotide sequence ID" value="NZ_JAICBX010000004.1"/>
</dbReference>
<evidence type="ECO:0000313" key="19">
    <source>
        <dbReference type="EMBL" id="MBW8639781.1"/>
    </source>
</evidence>
<evidence type="ECO:0000256" key="5">
    <source>
        <dbReference type="ARBA" id="ARBA00022519"/>
    </source>
</evidence>
<evidence type="ECO:0000256" key="4">
    <source>
        <dbReference type="ARBA" id="ARBA00022475"/>
    </source>
</evidence>
<organism evidence="19 20">
    <name type="scientific">Flavimaribacter sediminis</name>
    <dbReference type="NCBI Taxonomy" id="2865987"/>
    <lineage>
        <taxon>Bacteria</taxon>
        <taxon>Pseudomonadati</taxon>
        <taxon>Pseudomonadota</taxon>
        <taxon>Alphaproteobacteria</taxon>
        <taxon>Hyphomicrobiales</taxon>
        <taxon>Rhizobiaceae</taxon>
        <taxon>Flavimaribacter</taxon>
    </lineage>
</organism>
<dbReference type="CDD" id="cd00075">
    <property type="entry name" value="HATPase"/>
    <property type="match status" value="1"/>
</dbReference>
<feature type="transmembrane region" description="Helical" evidence="16">
    <location>
        <begin position="195"/>
        <end position="217"/>
    </location>
</feature>
<evidence type="ECO:0000313" key="20">
    <source>
        <dbReference type="Proteomes" id="UP001196509"/>
    </source>
</evidence>
<name>A0AAE2ZRT4_9HYPH</name>
<dbReference type="Pfam" id="PF02518">
    <property type="entry name" value="HATPase_c"/>
    <property type="match status" value="1"/>
</dbReference>
<dbReference type="SMART" id="SM00387">
    <property type="entry name" value="HATPase_c"/>
    <property type="match status" value="1"/>
</dbReference>
<evidence type="ECO:0000256" key="8">
    <source>
        <dbReference type="ARBA" id="ARBA00022692"/>
    </source>
</evidence>
<comment type="catalytic activity">
    <reaction evidence="1">
        <text>ATP + protein L-histidine = ADP + protein N-phospho-L-histidine.</text>
        <dbReference type="EC" id="2.7.13.3"/>
    </reaction>
</comment>
<evidence type="ECO:0000256" key="1">
    <source>
        <dbReference type="ARBA" id="ARBA00000085"/>
    </source>
</evidence>
<evidence type="ECO:0000256" key="11">
    <source>
        <dbReference type="ARBA" id="ARBA00022840"/>
    </source>
</evidence>
<dbReference type="AlphaFoldDB" id="A0AAE2ZRT4"/>
<keyword evidence="4" id="KW-1003">Cell membrane</keyword>
<dbReference type="SUPFAM" id="SSF158472">
    <property type="entry name" value="HAMP domain-like"/>
    <property type="match status" value="1"/>
</dbReference>
<dbReference type="InterPro" id="IPR003660">
    <property type="entry name" value="HAMP_dom"/>
</dbReference>
<dbReference type="InterPro" id="IPR036890">
    <property type="entry name" value="HATPase_C_sf"/>
</dbReference>
<evidence type="ECO:0000256" key="6">
    <source>
        <dbReference type="ARBA" id="ARBA00022553"/>
    </source>
</evidence>
<proteinExistence type="predicted"/>
<dbReference type="InterPro" id="IPR004358">
    <property type="entry name" value="Sig_transdc_His_kin-like_C"/>
</dbReference>
<dbReference type="CDD" id="cd06225">
    <property type="entry name" value="HAMP"/>
    <property type="match status" value="1"/>
</dbReference>
<evidence type="ECO:0000256" key="13">
    <source>
        <dbReference type="ARBA" id="ARBA00023012"/>
    </source>
</evidence>
<dbReference type="SUPFAM" id="SSF55874">
    <property type="entry name" value="ATPase domain of HSP90 chaperone/DNA topoisomerase II/histidine kinase"/>
    <property type="match status" value="1"/>
</dbReference>
<dbReference type="PANTHER" id="PTHR44936:SF5">
    <property type="entry name" value="SENSOR HISTIDINE KINASE ENVZ"/>
    <property type="match status" value="1"/>
</dbReference>
<dbReference type="Pfam" id="PF00512">
    <property type="entry name" value="HisKA"/>
    <property type="match status" value="1"/>
</dbReference>
<evidence type="ECO:0000256" key="2">
    <source>
        <dbReference type="ARBA" id="ARBA00004429"/>
    </source>
</evidence>
<dbReference type="PRINTS" id="PR00344">
    <property type="entry name" value="BCTRLSENSOR"/>
</dbReference>
<keyword evidence="12 16" id="KW-1133">Transmembrane helix</keyword>
<evidence type="ECO:0000256" key="15">
    <source>
        <dbReference type="SAM" id="MobiDB-lite"/>
    </source>
</evidence>
<comment type="subcellular location">
    <subcellularLocation>
        <location evidence="2">Cell inner membrane</location>
        <topology evidence="2">Multi-pass membrane protein</topology>
    </subcellularLocation>
</comment>
<feature type="domain" description="HAMP" evidence="18">
    <location>
        <begin position="218"/>
        <end position="270"/>
    </location>
</feature>
<accession>A0AAE2ZRT4</accession>
<feature type="domain" description="Histidine kinase" evidence="17">
    <location>
        <begin position="278"/>
        <end position="478"/>
    </location>
</feature>
<reference evidence="19" key="1">
    <citation type="submission" date="2021-08" db="EMBL/GenBank/DDBJ databases">
        <title>Hoeflea bacterium WL0058 sp. nov., isolated from the sediment.</title>
        <authorList>
            <person name="Wang L."/>
            <person name="Zhang D."/>
        </authorList>
    </citation>
    <scope>NUCLEOTIDE SEQUENCE</scope>
    <source>
        <strain evidence="19">WL0058</strain>
    </source>
</reference>
<keyword evidence="11" id="KW-0067">ATP-binding</keyword>
<dbReference type="SUPFAM" id="SSF47384">
    <property type="entry name" value="Homodimeric domain of signal transducing histidine kinase"/>
    <property type="match status" value="1"/>
</dbReference>
<evidence type="ECO:0000259" key="18">
    <source>
        <dbReference type="PROSITE" id="PS50885"/>
    </source>
</evidence>
<dbReference type="PANTHER" id="PTHR44936">
    <property type="entry name" value="SENSOR PROTEIN CREC"/>
    <property type="match status" value="1"/>
</dbReference>
<dbReference type="GO" id="GO:0005524">
    <property type="term" value="F:ATP binding"/>
    <property type="evidence" value="ECO:0007669"/>
    <property type="project" value="UniProtKB-KW"/>
</dbReference>
<evidence type="ECO:0000256" key="14">
    <source>
        <dbReference type="ARBA" id="ARBA00023136"/>
    </source>
</evidence>
<evidence type="ECO:0000256" key="12">
    <source>
        <dbReference type="ARBA" id="ARBA00022989"/>
    </source>
</evidence>
<dbReference type="InterPro" id="IPR050980">
    <property type="entry name" value="2C_sensor_his_kinase"/>
</dbReference>
<dbReference type="Pfam" id="PF00672">
    <property type="entry name" value="HAMP"/>
    <property type="match status" value="1"/>
</dbReference>
<dbReference type="Proteomes" id="UP001196509">
    <property type="component" value="Unassembled WGS sequence"/>
</dbReference>
<dbReference type="CDD" id="cd00082">
    <property type="entry name" value="HisKA"/>
    <property type="match status" value="1"/>
</dbReference>
<dbReference type="InterPro" id="IPR005467">
    <property type="entry name" value="His_kinase_dom"/>
</dbReference>
<feature type="region of interest" description="Disordered" evidence="15">
    <location>
        <begin position="123"/>
        <end position="160"/>
    </location>
</feature>
<dbReference type="PROSITE" id="PS50109">
    <property type="entry name" value="HIS_KIN"/>
    <property type="match status" value="1"/>
</dbReference>
<dbReference type="InterPro" id="IPR003661">
    <property type="entry name" value="HisK_dim/P_dom"/>
</dbReference>
<keyword evidence="7" id="KW-0808">Transferase</keyword>
<keyword evidence="20" id="KW-1185">Reference proteome</keyword>
<dbReference type="Gene3D" id="3.30.565.10">
    <property type="entry name" value="Histidine kinase-like ATPase, C-terminal domain"/>
    <property type="match status" value="1"/>
</dbReference>
<gene>
    <name evidence="19" type="ORF">K1W69_21485</name>
</gene>
<keyword evidence="10" id="KW-0418">Kinase</keyword>
<feature type="compositionally biased region" description="Basic and acidic residues" evidence="15">
    <location>
        <begin position="123"/>
        <end position="158"/>
    </location>
</feature>
<evidence type="ECO:0000256" key="9">
    <source>
        <dbReference type="ARBA" id="ARBA00022741"/>
    </source>
</evidence>
<dbReference type="InterPro" id="IPR003594">
    <property type="entry name" value="HATPase_dom"/>
</dbReference>
<keyword evidence="8 16" id="KW-0812">Transmembrane</keyword>
<dbReference type="Gene3D" id="1.10.287.130">
    <property type="match status" value="1"/>
</dbReference>
<dbReference type="EC" id="2.7.13.3" evidence="3"/>
<dbReference type="InterPro" id="IPR036097">
    <property type="entry name" value="HisK_dim/P_sf"/>
</dbReference>
<evidence type="ECO:0000259" key="17">
    <source>
        <dbReference type="PROSITE" id="PS50109"/>
    </source>
</evidence>
<comment type="caution">
    <text evidence="19">The sequence shown here is derived from an EMBL/GenBank/DDBJ whole genome shotgun (WGS) entry which is preliminary data.</text>
</comment>
<dbReference type="SMART" id="SM00388">
    <property type="entry name" value="HisKA"/>
    <property type="match status" value="1"/>
</dbReference>
<feature type="transmembrane region" description="Helical" evidence="16">
    <location>
        <begin position="12"/>
        <end position="35"/>
    </location>
</feature>
<evidence type="ECO:0000256" key="3">
    <source>
        <dbReference type="ARBA" id="ARBA00012438"/>
    </source>
</evidence>